<dbReference type="InterPro" id="IPR003131">
    <property type="entry name" value="T1-type_BTB"/>
</dbReference>
<dbReference type="CDD" id="cd18316">
    <property type="entry name" value="BTB_POZ_KCTD-like"/>
    <property type="match status" value="1"/>
</dbReference>
<dbReference type="EMBL" id="CAICTM010000470">
    <property type="protein sequence ID" value="CAB9511166.1"/>
    <property type="molecule type" value="Genomic_DNA"/>
</dbReference>
<evidence type="ECO:0000259" key="1">
    <source>
        <dbReference type="Pfam" id="PF02214"/>
    </source>
</evidence>
<gene>
    <name evidence="2" type="ORF">SEMRO_471_G149740.1</name>
</gene>
<organism evidence="2 3">
    <name type="scientific">Seminavis robusta</name>
    <dbReference type="NCBI Taxonomy" id="568900"/>
    <lineage>
        <taxon>Eukaryota</taxon>
        <taxon>Sar</taxon>
        <taxon>Stramenopiles</taxon>
        <taxon>Ochrophyta</taxon>
        <taxon>Bacillariophyta</taxon>
        <taxon>Bacillariophyceae</taxon>
        <taxon>Bacillariophycidae</taxon>
        <taxon>Naviculales</taxon>
        <taxon>Naviculaceae</taxon>
        <taxon>Seminavis</taxon>
    </lineage>
</organism>
<sequence length="119" mass="13644">MTSNTAIVRLNVGGSKYEVPKSLIEMYPNTMLARLISEQWEGGNEQDPNKEIFIDRDGQRFQCVLDYMRDQKAYLPHNMAKASVMHDLKYLGFVDVPDDAIEETLTTPEAVKHIRIGRK</sequence>
<dbReference type="InterPro" id="IPR045068">
    <property type="entry name" value="BACURD1-3"/>
</dbReference>
<evidence type="ECO:0000313" key="3">
    <source>
        <dbReference type="Proteomes" id="UP001153069"/>
    </source>
</evidence>
<comment type="caution">
    <text evidence="2">The sequence shown here is derived from an EMBL/GenBank/DDBJ whole genome shotgun (WGS) entry which is preliminary data.</text>
</comment>
<dbReference type="Pfam" id="PF02214">
    <property type="entry name" value="BTB_2"/>
    <property type="match status" value="1"/>
</dbReference>
<proteinExistence type="predicted"/>
<name>A0A9N8HEG2_9STRA</name>
<dbReference type="PANTHER" id="PTHR11145:SF8">
    <property type="entry name" value="RE57120P"/>
    <property type="match status" value="1"/>
</dbReference>
<reference evidence="2" key="1">
    <citation type="submission" date="2020-06" db="EMBL/GenBank/DDBJ databases">
        <authorList>
            <consortium name="Plant Systems Biology data submission"/>
        </authorList>
    </citation>
    <scope>NUCLEOTIDE SEQUENCE</scope>
    <source>
        <strain evidence="2">D6</strain>
    </source>
</reference>
<keyword evidence="3" id="KW-1185">Reference proteome</keyword>
<feature type="domain" description="Potassium channel tetramerisation-type BTB" evidence="1">
    <location>
        <begin position="8"/>
        <end position="92"/>
    </location>
</feature>
<dbReference type="AlphaFoldDB" id="A0A9N8HEG2"/>
<dbReference type="OrthoDB" id="45549at2759"/>
<dbReference type="Proteomes" id="UP001153069">
    <property type="component" value="Unassembled WGS sequence"/>
</dbReference>
<protein>
    <submittedName>
        <fullName evidence="2">POZ domain-containing protein KCTD16</fullName>
    </submittedName>
</protein>
<dbReference type="InterPro" id="IPR011333">
    <property type="entry name" value="SKP1/BTB/POZ_sf"/>
</dbReference>
<dbReference type="PANTHER" id="PTHR11145">
    <property type="entry name" value="BTB/POZ DOMAIN-CONTAINING ADAPTER FOR CUL3-MEDIATED RHOA DEGRADATION PROTEIN FAMILY MEMBER"/>
    <property type="match status" value="1"/>
</dbReference>
<dbReference type="SUPFAM" id="SSF54695">
    <property type="entry name" value="POZ domain"/>
    <property type="match status" value="1"/>
</dbReference>
<accession>A0A9N8HEG2</accession>
<dbReference type="GO" id="GO:0051260">
    <property type="term" value="P:protein homooligomerization"/>
    <property type="evidence" value="ECO:0007669"/>
    <property type="project" value="InterPro"/>
</dbReference>
<evidence type="ECO:0000313" key="2">
    <source>
        <dbReference type="EMBL" id="CAB9511166.1"/>
    </source>
</evidence>
<dbReference type="Gene3D" id="3.30.710.10">
    <property type="entry name" value="Potassium Channel Kv1.1, Chain A"/>
    <property type="match status" value="1"/>
</dbReference>